<evidence type="ECO:0008006" key="5">
    <source>
        <dbReference type="Google" id="ProtNLM"/>
    </source>
</evidence>
<feature type="compositionally biased region" description="Low complexity" evidence="2">
    <location>
        <begin position="326"/>
        <end position="344"/>
    </location>
</feature>
<accession>A0A384JWI3</accession>
<evidence type="ECO:0000313" key="3">
    <source>
        <dbReference type="EMBL" id="ATZ54627.1"/>
    </source>
</evidence>
<dbReference type="EMBL" id="CP009814">
    <property type="protein sequence ID" value="ATZ54627.1"/>
    <property type="molecule type" value="Genomic_DNA"/>
</dbReference>
<name>A0A384JWI3_BOTFB</name>
<keyword evidence="4" id="KW-1185">Reference proteome</keyword>
<evidence type="ECO:0000256" key="1">
    <source>
        <dbReference type="SAM" id="Coils"/>
    </source>
</evidence>
<feature type="compositionally biased region" description="Acidic residues" evidence="2">
    <location>
        <begin position="971"/>
        <end position="982"/>
    </location>
</feature>
<feature type="compositionally biased region" description="Basic and acidic residues" evidence="2">
    <location>
        <begin position="953"/>
        <end position="963"/>
    </location>
</feature>
<reference evidence="3 4" key="3">
    <citation type="journal article" date="2017" name="Mol. Plant Pathol.">
        <title>A gapless genome sequence of the fungus Botrytis cinerea.</title>
        <authorList>
            <person name="Van Kan J.A."/>
            <person name="Stassen J.H."/>
            <person name="Mosbach A."/>
            <person name="Van Der Lee T.A."/>
            <person name="Faino L."/>
            <person name="Farmer A.D."/>
            <person name="Papasotiriou D.G."/>
            <person name="Zhou S."/>
            <person name="Seidl M.F."/>
            <person name="Cottam E."/>
            <person name="Edel D."/>
            <person name="Hahn M."/>
            <person name="Schwartz D.C."/>
            <person name="Dietrich R.A."/>
            <person name="Widdison S."/>
            <person name="Scalliet G."/>
        </authorList>
    </citation>
    <scope>NUCLEOTIDE SEQUENCE [LARGE SCALE GENOMIC DNA]</scope>
    <source>
        <strain evidence="3 4">B05.10</strain>
    </source>
</reference>
<feature type="region of interest" description="Disordered" evidence="2">
    <location>
        <begin position="943"/>
        <end position="989"/>
    </location>
</feature>
<feature type="region of interest" description="Disordered" evidence="2">
    <location>
        <begin position="270"/>
        <end position="293"/>
    </location>
</feature>
<feature type="compositionally biased region" description="Polar residues" evidence="2">
    <location>
        <begin position="273"/>
        <end position="291"/>
    </location>
</feature>
<keyword evidence="1" id="KW-0175">Coiled coil</keyword>
<evidence type="ECO:0000256" key="2">
    <source>
        <dbReference type="SAM" id="MobiDB-lite"/>
    </source>
</evidence>
<protein>
    <recommendedName>
        <fullName evidence="5">Mfs allantoate protein</fullName>
    </recommendedName>
</protein>
<proteinExistence type="predicted"/>
<dbReference type="Proteomes" id="UP000001798">
    <property type="component" value="Chromosome 10"/>
</dbReference>
<dbReference type="VEuPathDB" id="FungiDB:Bcin10g06100"/>
<organism evidence="3 4">
    <name type="scientific">Botryotinia fuckeliana (strain B05.10)</name>
    <name type="common">Noble rot fungus</name>
    <name type="synonym">Botrytis cinerea</name>
    <dbReference type="NCBI Taxonomy" id="332648"/>
    <lineage>
        <taxon>Eukaryota</taxon>
        <taxon>Fungi</taxon>
        <taxon>Dikarya</taxon>
        <taxon>Ascomycota</taxon>
        <taxon>Pezizomycotina</taxon>
        <taxon>Leotiomycetes</taxon>
        <taxon>Helotiales</taxon>
        <taxon>Sclerotiniaceae</taxon>
        <taxon>Botrytis</taxon>
    </lineage>
</organism>
<feature type="region of interest" description="Disordered" evidence="2">
    <location>
        <begin position="477"/>
        <end position="500"/>
    </location>
</feature>
<feature type="region of interest" description="Disordered" evidence="2">
    <location>
        <begin position="312"/>
        <end position="350"/>
    </location>
</feature>
<feature type="compositionally biased region" description="Acidic residues" evidence="2">
    <location>
        <begin position="943"/>
        <end position="952"/>
    </location>
</feature>
<dbReference type="OrthoDB" id="5326588at2759"/>
<sequence length="1387" mass="162841">METDFSPQCNALNVSDEKQCLEIATSVNGLFCSFHSKQCQGLYRGYKLRTARLERLDKTPPPYFTNTKTALGNETFKDVTTEAESKELHDWLWTKYQLLERAIRARKLHHSRFFSQNMDYGHAKFLDQLKNQKIHVTYALEKLERRTTEILYQNQQWFKWVRECQDDEEARREKEQKRIKQEAQLWQRNWRQAKQRMEEKMRKEEKKKQDTFLEKIYKEKMKEIEENEGTDDDMDWDPIEDEFEDGRGNFIDLMRHFLWISLEGDLKLEKPSSTETNKNTLIENDVTSQEPNLKVNGTHELDELVAQIESAGVAEKPKKKKKKKNGAATATTPSPSTKTGKPTPQSQELPDKSLIESREDMHHRLAHGIKIVLDDVRGPMVAGTVENPYVQTTTRTFTEFEITRLLDEVSEIKHLLFCRLLLAHAALLPAALRADSIEAFFQDEEVTGTALRDVCLKMEKPSLQEIRDACADFFRSDEEKEEHPEVEAHSEDVDDHEPKAVDPYDVKMRLSQKKRGELPGTWRSKRELSREKAAQNMLGMAPSMQAIMGDMEGGAIDFGDPRNFQQVRKKIRVKICGKMIWNYPSDKAMPRGGWLHFSIIAKDSNLNTAIELCRNWEEFFELNILACWGYFPASNWASWVGNRLKQQALQLGFIMYYESSDPDARELSVSFSQGGRSKQTRRQHAIFQARNVICAHIKRNDPSSRRFIQYLSMQSHRLVLLVRDAESGKLLVKPPEEERWLWREKSGLGRAVKNVWNVLKKIGPEFFEEMDRHREWNFSFNDYYDVYVWDLEPGESLAPLYNTVQQMLIKAIRATKGKDMYKPAASILKTLYRDEDSHYRDFRPGDPQQLVNQWDYLQDERSKFYYGDIDGPDRMPTEPTDLWPSQLFYNDADALEDEVLFPEERAEEESIAQPAVGKKDSLRAFEEEDFSMKRFVDGTWNWESEDSEDEDSGITKDSEGESRGRHKSTSEDDSDDEDDDGFDVFPKEFPKDLRPTVHRLAMEKTYKDDYPNDDLREEFMKFIDKTSSRNFKKAWHQADLTPNGQERYIEMKKLTHRSWRYNHSRRPFFKASSTILNFRVMAWLKVTADDVKDVEKAVGKIYPFFNSEFLDTEMGKGFKESLIFKQEERARNYPDIRTDKSTIRQPKEFYADLDKFREKMQSTDDYSEFPLEWDMTIRPIIAKLYKSGIVRSHASSAASCQAFQGTEPHRPFKPDLFIDWRTVIPDLETPSWMEDPFKVPPLLDTAQKFSTSNPNAKFAILRLWSVPYFYPLTVGYDKRDNFTFYDLTGRTFTWLFVPKDLPNAEFSMHVNCKNRIEPFKKQFGDKVVAKRDKYLVMGKDEEELVKYVAGVTFAVQMRPWRQEVDLWRSFVNVDIKFLEKLDERWWD</sequence>
<reference evidence="3 4" key="1">
    <citation type="journal article" date="2011" name="PLoS Genet.">
        <title>Genomic analysis of the necrotrophic fungal pathogens Sclerotinia sclerotiorum and Botrytis cinerea.</title>
        <authorList>
            <person name="Amselem J."/>
            <person name="Cuomo C.A."/>
            <person name="van Kan J.A."/>
            <person name="Viaud M."/>
            <person name="Benito E.P."/>
            <person name="Couloux A."/>
            <person name="Coutinho P.M."/>
            <person name="de Vries R.P."/>
            <person name="Dyer P.S."/>
            <person name="Fillinger S."/>
            <person name="Fournier E."/>
            <person name="Gout L."/>
            <person name="Hahn M."/>
            <person name="Kohn L."/>
            <person name="Lapalu N."/>
            <person name="Plummer K.M."/>
            <person name="Pradier J.M."/>
            <person name="Quevillon E."/>
            <person name="Sharon A."/>
            <person name="Simon A."/>
            <person name="ten Have A."/>
            <person name="Tudzynski B."/>
            <person name="Tudzynski P."/>
            <person name="Wincker P."/>
            <person name="Andrew M."/>
            <person name="Anthouard V."/>
            <person name="Beever R.E."/>
            <person name="Beffa R."/>
            <person name="Benoit I."/>
            <person name="Bouzid O."/>
            <person name="Brault B."/>
            <person name="Chen Z."/>
            <person name="Choquer M."/>
            <person name="Collemare J."/>
            <person name="Cotton P."/>
            <person name="Danchin E.G."/>
            <person name="Da Silva C."/>
            <person name="Gautier A."/>
            <person name="Giraud C."/>
            <person name="Giraud T."/>
            <person name="Gonzalez C."/>
            <person name="Grossetete S."/>
            <person name="Guldener U."/>
            <person name="Henrissat B."/>
            <person name="Howlett B.J."/>
            <person name="Kodira C."/>
            <person name="Kretschmer M."/>
            <person name="Lappartient A."/>
            <person name="Leroch M."/>
            <person name="Levis C."/>
            <person name="Mauceli E."/>
            <person name="Neuveglise C."/>
            <person name="Oeser B."/>
            <person name="Pearson M."/>
            <person name="Poulain J."/>
            <person name="Poussereau N."/>
            <person name="Quesneville H."/>
            <person name="Rascle C."/>
            <person name="Schumacher J."/>
            <person name="Segurens B."/>
            <person name="Sexton A."/>
            <person name="Silva E."/>
            <person name="Sirven C."/>
            <person name="Soanes D.M."/>
            <person name="Talbot N.J."/>
            <person name="Templeton M."/>
            <person name="Yandava C."/>
            <person name="Yarden O."/>
            <person name="Zeng Q."/>
            <person name="Rollins J.A."/>
            <person name="Lebrun M.H."/>
            <person name="Dickman M."/>
        </authorList>
    </citation>
    <scope>NUCLEOTIDE SEQUENCE [LARGE SCALE GENOMIC DNA]</scope>
    <source>
        <strain evidence="3 4">B05.10</strain>
    </source>
</reference>
<gene>
    <name evidence="3" type="ORF">BCIN_10g06100</name>
</gene>
<dbReference type="RefSeq" id="XP_024551534.1">
    <property type="nucleotide sequence ID" value="XM_024695740.1"/>
</dbReference>
<dbReference type="GeneID" id="5428019"/>
<reference evidence="3 4" key="2">
    <citation type="journal article" date="2012" name="Eukaryot. Cell">
        <title>Genome update of Botrytis cinerea strains B05.10 and T4.</title>
        <authorList>
            <person name="Staats M."/>
            <person name="van Kan J.A."/>
        </authorList>
    </citation>
    <scope>NUCLEOTIDE SEQUENCE [LARGE SCALE GENOMIC DNA]</scope>
    <source>
        <strain evidence="3 4">B05.10</strain>
    </source>
</reference>
<dbReference type="KEGG" id="bfu:BCIN_10g06100"/>
<evidence type="ECO:0000313" key="4">
    <source>
        <dbReference type="Proteomes" id="UP000001798"/>
    </source>
</evidence>
<feature type="coiled-coil region" evidence="1">
    <location>
        <begin position="187"/>
        <end position="214"/>
    </location>
</feature>